<dbReference type="SUPFAM" id="SSF48208">
    <property type="entry name" value="Six-hairpin glycosidases"/>
    <property type="match status" value="1"/>
</dbReference>
<dbReference type="RefSeq" id="WP_132590941.1">
    <property type="nucleotide sequence ID" value="NZ_SMKO01000001.1"/>
</dbReference>
<evidence type="ECO:0000313" key="1">
    <source>
        <dbReference type="EMBL" id="TDD12850.1"/>
    </source>
</evidence>
<evidence type="ECO:0000313" key="2">
    <source>
        <dbReference type="Proteomes" id="UP000295258"/>
    </source>
</evidence>
<protein>
    <submittedName>
        <fullName evidence="1">Uncharacterized protein</fullName>
    </submittedName>
</protein>
<sequence length="515" mass="56302">MVTRRQFGLGALAMGVLGTAQTGMVHTGTARASAGHDYTARETFDLFERAFHESGAVGQPTDNNEHGGLAWGQSYVLAGFIRMYEAYRDTHYLDRLVTNIDLVLGNRDSERDVADYRGESLPAWRAMHPYTVGIAELKDSTGRPVLEVRSSLSYADLTTATVRAGSTGDRFTLEVRNSRNDAVATFTDLSMDPGSPDYAVRKILDAYPTPTQVTARDLHEEGTAPPVQGATRLVSQPVIFAVHTGMITYPIASFARIVMRTPKLHADPRYRAKAAEYLEAAKAAAAVHDREWRQGDDGGGHLAWVKGTPLAYDGTEMPTNQFLALGLTYAEIAAATGDPAYADRARRMARTFARELRTDADDAYTWSYWPSFGATYRGFAAADGISEFTPSGRGAKQIEDLSHGAIDAEFAALAFRHGLGFKGADMARFARTYSKNMATTDPDGVPTTFLRVDGTGGLASAGQYLQAPRWMAVAQWDRVVFDHSRSIYEARALEPSQGSHIAGVAYLNWQARRQE</sequence>
<accession>A0A4R4WH07</accession>
<dbReference type="GO" id="GO:0005975">
    <property type="term" value="P:carbohydrate metabolic process"/>
    <property type="evidence" value="ECO:0007669"/>
    <property type="project" value="InterPro"/>
</dbReference>
<dbReference type="EMBL" id="SMKO01000001">
    <property type="protein sequence ID" value="TDD12850.1"/>
    <property type="molecule type" value="Genomic_DNA"/>
</dbReference>
<organism evidence="1 2">
    <name type="scientific">Nonomuraea deserti</name>
    <dbReference type="NCBI Taxonomy" id="1848322"/>
    <lineage>
        <taxon>Bacteria</taxon>
        <taxon>Bacillati</taxon>
        <taxon>Actinomycetota</taxon>
        <taxon>Actinomycetes</taxon>
        <taxon>Streptosporangiales</taxon>
        <taxon>Streptosporangiaceae</taxon>
        <taxon>Nonomuraea</taxon>
    </lineage>
</organism>
<dbReference type="InterPro" id="IPR008928">
    <property type="entry name" value="6-hairpin_glycosidase_sf"/>
</dbReference>
<dbReference type="Proteomes" id="UP000295258">
    <property type="component" value="Unassembled WGS sequence"/>
</dbReference>
<comment type="caution">
    <text evidence="1">The sequence shown here is derived from an EMBL/GenBank/DDBJ whole genome shotgun (WGS) entry which is preliminary data.</text>
</comment>
<proteinExistence type="predicted"/>
<dbReference type="AlphaFoldDB" id="A0A4R4WH07"/>
<gene>
    <name evidence="1" type="ORF">E1292_00925</name>
</gene>
<reference evidence="1 2" key="1">
    <citation type="submission" date="2019-03" db="EMBL/GenBank/DDBJ databases">
        <title>Draft genome sequences of novel Actinobacteria.</title>
        <authorList>
            <person name="Sahin N."/>
            <person name="Ay H."/>
            <person name="Saygin H."/>
        </authorList>
    </citation>
    <scope>NUCLEOTIDE SEQUENCE [LARGE SCALE GENOMIC DNA]</scope>
    <source>
        <strain evidence="1 2">KC310</strain>
    </source>
</reference>
<name>A0A4R4WH07_9ACTN</name>
<keyword evidence="2" id="KW-1185">Reference proteome</keyword>